<dbReference type="PANTHER" id="PTHR37951:SF1">
    <property type="entry name" value="TYPE VI SECRETION SYSTEM COMPONENT TSSA1"/>
    <property type="match status" value="1"/>
</dbReference>
<dbReference type="OrthoDB" id="9771118at2"/>
<dbReference type="Proteomes" id="UP000297729">
    <property type="component" value="Unassembled WGS sequence"/>
</dbReference>
<dbReference type="AlphaFoldDB" id="A0A4Y9S301"/>
<sequence length="88" mass="9854">MHQLAAGGRRPAAISGEIGNRDDVVRMLDKLIGYYEKHEPSSPLPLLLLRARRLVPKSFLEIIEDMAPDGMHQIAVLRGPQDEPPPEY</sequence>
<dbReference type="PANTHER" id="PTHR37951">
    <property type="entry name" value="CYTOPLASMIC PROTEIN-RELATED"/>
    <property type="match status" value="1"/>
</dbReference>
<dbReference type="InterPro" id="IPR017740">
    <property type="entry name" value="TssA-like"/>
</dbReference>
<dbReference type="EMBL" id="SPVG01000263">
    <property type="protein sequence ID" value="TFW14851.1"/>
    <property type="molecule type" value="Genomic_DNA"/>
</dbReference>
<evidence type="ECO:0000313" key="2">
    <source>
        <dbReference type="Proteomes" id="UP000297729"/>
    </source>
</evidence>
<proteinExistence type="predicted"/>
<gene>
    <name evidence="1" type="ORF">E4L98_27440</name>
</gene>
<keyword evidence="2" id="KW-1185">Reference proteome</keyword>
<name>A0A4Y9S301_9BURK</name>
<evidence type="ECO:0000313" key="1">
    <source>
        <dbReference type="EMBL" id="TFW14851.1"/>
    </source>
</evidence>
<protein>
    <submittedName>
        <fullName evidence="1">Uncharacterized protein</fullName>
    </submittedName>
</protein>
<reference evidence="1 2" key="1">
    <citation type="submission" date="2019-03" db="EMBL/GenBank/DDBJ databases">
        <title>Draft Genome Sequence of Duganella callidus sp. nov., a Novel Duganella Species Isolated from Cultivated Soil.</title>
        <authorList>
            <person name="Raths R."/>
            <person name="Peta V."/>
            <person name="Bucking H."/>
        </authorList>
    </citation>
    <scope>NUCLEOTIDE SEQUENCE [LARGE SCALE GENOMIC DNA]</scope>
    <source>
        <strain evidence="1 2">DN04</strain>
    </source>
</reference>
<comment type="caution">
    <text evidence="1">The sequence shown here is derived from an EMBL/GenBank/DDBJ whole genome shotgun (WGS) entry which is preliminary data.</text>
</comment>
<accession>A0A4Y9S301</accession>
<organism evidence="1 2">
    <name type="scientific">Duganella callida</name>
    <dbReference type="NCBI Taxonomy" id="2561932"/>
    <lineage>
        <taxon>Bacteria</taxon>
        <taxon>Pseudomonadati</taxon>
        <taxon>Pseudomonadota</taxon>
        <taxon>Betaproteobacteria</taxon>
        <taxon>Burkholderiales</taxon>
        <taxon>Oxalobacteraceae</taxon>
        <taxon>Telluria group</taxon>
        <taxon>Duganella</taxon>
    </lineage>
</organism>